<gene>
    <name evidence="5" type="ORF">GT747_00695</name>
    <name evidence="6" type="ORF">SAMN05444424_1966</name>
</gene>
<keyword evidence="6" id="KW-0808">Transferase</keyword>
<dbReference type="EMBL" id="WWVX01000001">
    <property type="protein sequence ID" value="MZL68294.1"/>
    <property type="molecule type" value="Genomic_DNA"/>
</dbReference>
<evidence type="ECO:0000313" key="7">
    <source>
        <dbReference type="Proteomes" id="UP000184089"/>
    </source>
</evidence>
<sequence length="386" mass="41963">MNSAMENPAVRQSLGLVDCTKPLCDDLQKKIETLYTDEEIRNFCEVLLTGCGDSYVAGLAVQPAFEALSGMRVKALSTTELCFHYPLPSGDYGPALAVGVSISGKAADTAAAMQAVKNAGGWTLGVTESRTTALAQTADRILKHDSMEAELAPGTKTYFTSLLSLLLLAIHFGVARGHITADEAAAVRADIEGYTEAFRPVIPTLTEQCMALAEMLKDCRHFETVGSGTDYATAAFVREKIYEAVGKVTAVENTEDWLHVNYYARKPEEIGTLLFAAGDSPAKSRYLEAAWAMDFIGRPYVVVTDLDAGEFPPSAKVITLPKAPRLWLTPLMQFMPMTMLFGFMQELLGEKPLRGLEGVWGGKNAIYADQSGILDYFKEKGDGRRV</sequence>
<dbReference type="Proteomes" id="UP000184089">
    <property type="component" value="Unassembled WGS sequence"/>
</dbReference>
<evidence type="ECO:0000259" key="4">
    <source>
        <dbReference type="PROSITE" id="PS51464"/>
    </source>
</evidence>
<reference evidence="7" key="1">
    <citation type="submission" date="2016-11" db="EMBL/GenBank/DDBJ databases">
        <authorList>
            <person name="Jaros S."/>
            <person name="Januszkiewicz K."/>
            <person name="Wedrychowicz H."/>
        </authorList>
    </citation>
    <scope>NUCLEOTIDE SEQUENCE [LARGE SCALE GENOMIC DNA]</scope>
    <source>
        <strain evidence="7">DSM 4029</strain>
    </source>
</reference>
<dbReference type="SUPFAM" id="SSF53697">
    <property type="entry name" value="SIS domain"/>
    <property type="match status" value="1"/>
</dbReference>
<name>A0AAQ1ME39_9FIRM</name>
<evidence type="ECO:0000313" key="6">
    <source>
        <dbReference type="EMBL" id="SHG22959.1"/>
    </source>
</evidence>
<keyword evidence="8" id="KW-1185">Reference proteome</keyword>
<evidence type="ECO:0000256" key="1">
    <source>
        <dbReference type="ARBA" id="ARBA00001031"/>
    </source>
</evidence>
<comment type="caution">
    <text evidence="6">The sequence shown here is derived from an EMBL/GenBank/DDBJ whole genome shotgun (WGS) entry which is preliminary data.</text>
</comment>
<dbReference type="PANTHER" id="PTHR10937">
    <property type="entry name" value="GLUCOSAMINE--FRUCTOSE-6-PHOSPHATE AMINOTRANSFERASE, ISOMERIZING"/>
    <property type="match status" value="1"/>
</dbReference>
<dbReference type="AlphaFoldDB" id="A0AAQ1ME39"/>
<reference evidence="6" key="2">
    <citation type="submission" date="2016-11" db="EMBL/GenBank/DDBJ databases">
        <authorList>
            <person name="Varghese N."/>
            <person name="Submissions S."/>
        </authorList>
    </citation>
    <scope>NUCLEOTIDE SEQUENCE</scope>
    <source>
        <strain evidence="6">DSM 4029</strain>
    </source>
</reference>
<dbReference type="Proteomes" id="UP000474718">
    <property type="component" value="Unassembled WGS sequence"/>
</dbReference>
<dbReference type="Gene3D" id="3.40.50.10490">
    <property type="entry name" value="Glucose-6-phosphate isomerase like protein, domain 1"/>
    <property type="match status" value="2"/>
</dbReference>
<feature type="domain" description="SIS" evidence="4">
    <location>
        <begin position="36"/>
        <end position="184"/>
    </location>
</feature>
<proteinExistence type="predicted"/>
<dbReference type="RefSeq" id="WP_021660005.1">
    <property type="nucleotide sequence ID" value="NZ_FQVY01000002.1"/>
</dbReference>
<dbReference type="EMBL" id="FQVY01000002">
    <property type="protein sequence ID" value="SHG22959.1"/>
    <property type="molecule type" value="Genomic_DNA"/>
</dbReference>
<accession>A0AAQ1ME39</accession>
<dbReference type="Pfam" id="PF01380">
    <property type="entry name" value="SIS"/>
    <property type="match status" value="1"/>
</dbReference>
<dbReference type="InterPro" id="IPR046348">
    <property type="entry name" value="SIS_dom_sf"/>
</dbReference>
<evidence type="ECO:0000313" key="5">
    <source>
        <dbReference type="EMBL" id="MZL68294.1"/>
    </source>
</evidence>
<protein>
    <recommendedName>
        <fullName evidence="3">Glutamine--fructose-6-phosphate aminotransferase [isomerizing]</fullName>
        <ecNumber evidence="2">2.6.1.16</ecNumber>
    </recommendedName>
</protein>
<dbReference type="PROSITE" id="PS51464">
    <property type="entry name" value="SIS"/>
    <property type="match status" value="1"/>
</dbReference>
<organism evidence="6 7">
    <name type="scientific">Bittarella massiliensis</name>
    <name type="common">ex Durand et al. 2017</name>
    <dbReference type="NCBI Taxonomy" id="1720313"/>
    <lineage>
        <taxon>Bacteria</taxon>
        <taxon>Bacillati</taxon>
        <taxon>Bacillota</taxon>
        <taxon>Clostridia</taxon>
        <taxon>Eubacteriales</taxon>
        <taxon>Oscillospiraceae</taxon>
        <taxon>Bittarella (ex Durand et al. 2017)</taxon>
    </lineage>
</organism>
<dbReference type="GO" id="GO:0004360">
    <property type="term" value="F:glutamine-fructose-6-phosphate transaminase (isomerizing) activity"/>
    <property type="evidence" value="ECO:0007669"/>
    <property type="project" value="UniProtKB-EC"/>
</dbReference>
<evidence type="ECO:0000256" key="2">
    <source>
        <dbReference type="ARBA" id="ARBA00012916"/>
    </source>
</evidence>
<dbReference type="EC" id="2.6.1.16" evidence="2"/>
<keyword evidence="6" id="KW-0032">Aminotransferase</keyword>
<evidence type="ECO:0000256" key="3">
    <source>
        <dbReference type="ARBA" id="ARBA00016090"/>
    </source>
</evidence>
<comment type="catalytic activity">
    <reaction evidence="1">
        <text>D-fructose 6-phosphate + L-glutamine = D-glucosamine 6-phosphate + L-glutamate</text>
        <dbReference type="Rhea" id="RHEA:13237"/>
        <dbReference type="ChEBI" id="CHEBI:29985"/>
        <dbReference type="ChEBI" id="CHEBI:58359"/>
        <dbReference type="ChEBI" id="CHEBI:58725"/>
        <dbReference type="ChEBI" id="CHEBI:61527"/>
        <dbReference type="EC" id="2.6.1.16"/>
    </reaction>
</comment>
<dbReference type="InterPro" id="IPR001347">
    <property type="entry name" value="SIS_dom"/>
</dbReference>
<reference evidence="5 8" key="3">
    <citation type="journal article" date="2019" name="Nat. Med.">
        <title>A library of human gut bacterial isolates paired with longitudinal multiomics data enables mechanistic microbiome research.</title>
        <authorList>
            <person name="Poyet M."/>
            <person name="Groussin M."/>
            <person name="Gibbons S.M."/>
            <person name="Avila-Pacheco J."/>
            <person name="Jiang X."/>
            <person name="Kearney S.M."/>
            <person name="Perrotta A.R."/>
            <person name="Berdy B."/>
            <person name="Zhao S."/>
            <person name="Lieberman T.D."/>
            <person name="Swanson P.K."/>
            <person name="Smith M."/>
            <person name="Roesemann S."/>
            <person name="Alexander J.E."/>
            <person name="Rich S.A."/>
            <person name="Livny J."/>
            <person name="Vlamakis H."/>
            <person name="Clish C."/>
            <person name="Bullock K."/>
            <person name="Deik A."/>
            <person name="Scott J."/>
            <person name="Pierce K.A."/>
            <person name="Xavier R.J."/>
            <person name="Alm E.J."/>
        </authorList>
    </citation>
    <scope>NUCLEOTIDE SEQUENCE [LARGE SCALE GENOMIC DNA]</scope>
    <source>
        <strain evidence="5 8">BIOML-A2</strain>
    </source>
</reference>
<dbReference type="GO" id="GO:0006002">
    <property type="term" value="P:fructose 6-phosphate metabolic process"/>
    <property type="evidence" value="ECO:0007669"/>
    <property type="project" value="TreeGrafter"/>
</dbReference>
<evidence type="ECO:0000313" key="8">
    <source>
        <dbReference type="Proteomes" id="UP000474718"/>
    </source>
</evidence>
<dbReference type="GO" id="GO:0097367">
    <property type="term" value="F:carbohydrate derivative binding"/>
    <property type="evidence" value="ECO:0007669"/>
    <property type="project" value="InterPro"/>
</dbReference>
<dbReference type="GO" id="GO:0006487">
    <property type="term" value="P:protein N-linked glycosylation"/>
    <property type="evidence" value="ECO:0007669"/>
    <property type="project" value="TreeGrafter"/>
</dbReference>
<dbReference type="GO" id="GO:0006047">
    <property type="term" value="P:UDP-N-acetylglucosamine metabolic process"/>
    <property type="evidence" value="ECO:0007669"/>
    <property type="project" value="TreeGrafter"/>
</dbReference>
<dbReference type="PANTHER" id="PTHR10937:SF0">
    <property type="entry name" value="GLUTAMINE--FRUCTOSE-6-PHOSPHATE TRANSAMINASE (ISOMERIZING)"/>
    <property type="match status" value="1"/>
</dbReference>